<evidence type="ECO:0000256" key="1">
    <source>
        <dbReference type="ARBA" id="ARBA00022801"/>
    </source>
</evidence>
<dbReference type="AlphaFoldDB" id="A0A939HCB3"/>
<organism evidence="5 6">
    <name type="scientific">Proteiniclasticum aestuarii</name>
    <dbReference type="NCBI Taxonomy" id="2817862"/>
    <lineage>
        <taxon>Bacteria</taxon>
        <taxon>Bacillati</taxon>
        <taxon>Bacillota</taxon>
        <taxon>Clostridia</taxon>
        <taxon>Eubacteriales</taxon>
        <taxon>Clostridiaceae</taxon>
        <taxon>Proteiniclasticum</taxon>
    </lineage>
</organism>
<keyword evidence="1 4" id="KW-0378">Hydrolase</keyword>
<name>A0A939HCB3_9CLOT</name>
<dbReference type="EMBL" id="JAFNJU010000004">
    <property type="protein sequence ID" value="MBO1264683.1"/>
    <property type="molecule type" value="Genomic_DNA"/>
</dbReference>
<comment type="caution">
    <text evidence="5">The sequence shown here is derived from an EMBL/GenBank/DDBJ whole genome shotgun (WGS) entry which is preliminary data.</text>
</comment>
<dbReference type="SUPFAM" id="SSF56300">
    <property type="entry name" value="Metallo-dependent phosphatases"/>
    <property type="match status" value="1"/>
</dbReference>
<dbReference type="InterPro" id="IPR009164">
    <property type="entry name" value="FBPtase_class3"/>
</dbReference>
<gene>
    <name evidence="4" type="primary">fbp</name>
    <name evidence="5" type="ORF">J3A84_06535</name>
</gene>
<evidence type="ECO:0000313" key="6">
    <source>
        <dbReference type="Proteomes" id="UP000664218"/>
    </source>
</evidence>
<dbReference type="GO" id="GO:0006094">
    <property type="term" value="P:gluconeogenesis"/>
    <property type="evidence" value="ECO:0007669"/>
    <property type="project" value="UniProtKB-UniRule"/>
</dbReference>
<keyword evidence="6" id="KW-1185">Reference proteome</keyword>
<protein>
    <recommendedName>
        <fullName evidence="4">Fructose-1,6-bisphosphatase class 3</fullName>
        <shortName evidence="4">FBPase class 3</shortName>
        <ecNumber evidence="4">3.1.3.11</ecNumber>
    </recommendedName>
    <alternativeName>
        <fullName evidence="4">D-fructose-1,6-bisphosphate 1-phosphohydrolase class 3</fullName>
    </alternativeName>
</protein>
<comment type="catalytic activity">
    <reaction evidence="4">
        <text>beta-D-fructose 1,6-bisphosphate + H2O = beta-D-fructose 6-phosphate + phosphate</text>
        <dbReference type="Rhea" id="RHEA:11064"/>
        <dbReference type="ChEBI" id="CHEBI:15377"/>
        <dbReference type="ChEBI" id="CHEBI:32966"/>
        <dbReference type="ChEBI" id="CHEBI:43474"/>
        <dbReference type="ChEBI" id="CHEBI:57634"/>
        <dbReference type="EC" id="3.1.3.11"/>
    </reaction>
</comment>
<evidence type="ECO:0000256" key="3">
    <source>
        <dbReference type="ARBA" id="ARBA00023277"/>
    </source>
</evidence>
<comment type="similarity">
    <text evidence="4">Belongs to the FBPase class 3 family.</text>
</comment>
<comment type="cofactor">
    <cofactor evidence="4">
        <name>Mn(2+)</name>
        <dbReference type="ChEBI" id="CHEBI:29035"/>
    </cofactor>
</comment>
<dbReference type="GO" id="GO:0042132">
    <property type="term" value="F:fructose 1,6-bisphosphate 1-phosphatase activity"/>
    <property type="evidence" value="ECO:0007669"/>
    <property type="project" value="UniProtKB-UniRule"/>
</dbReference>
<keyword evidence="3 4" id="KW-0119">Carbohydrate metabolism</keyword>
<dbReference type="Pfam" id="PF06874">
    <property type="entry name" value="FBPase_2"/>
    <property type="match status" value="1"/>
</dbReference>
<sequence>MTNELTGKEVETVRDIDYLKLLARQYPTISAATTEIINLQAILDLPKGTEHYISDVHGEFESFRHVLKNASGVIRNKINDLYGNTLRESEKKALATLIYYPAEKLDMLDINEREIDDWYRIHLFRLIEVCKRVSSKYTRSKVRKAFPKEFAYILDELLNENEDRINKYDYYNKIIETIIDLDRARAFIIAISNLIQRFAVDRLHIIGDIYDRGPGADIIMDMLKEYHSLDIQWGNHDMIWMGACAGSEALIANVVRITARYNHLELLEDRYGINLLPLATFAMENYGSGELSKFMPKGVEVTEKNQKELELIAKIHKAIFLIQMKVEAEIIYRHPEYGMSDRMLLDMIDYEKGTVKVDGVEYELNSTEFPTIDPKNPFILTEAEKDILERLKRSFMNSMRLNDHVQLLFSKGSMYKVFNGNLLLHGCMPMNDDGDFNEITIDGERYKGKAALDELDRLARQGYFNNDPVLKEQGLDAMWYLWCGPSSPLFGKRKMATFERYYIDDKAPHAEEKNPYYRDRERPDRIEMILEEFGLDKEHGHLVNGHVPVKVVKGESPIKADGKLLVIDGGFAKAYQKETGIAGYTLIYNSHGLNLVSHEPFESTQKAILEEKDIVSTVMVLESVRSRRRVADTDTGKELKSQVEDLLQLVNAYRKGYIKEIIQTAYENR</sequence>
<dbReference type="RefSeq" id="WP_207599200.1">
    <property type="nucleotide sequence ID" value="NZ_JAFNJU010000004.1"/>
</dbReference>
<evidence type="ECO:0000256" key="2">
    <source>
        <dbReference type="ARBA" id="ARBA00023211"/>
    </source>
</evidence>
<comment type="pathway">
    <text evidence="4">Carbohydrate biosynthesis; gluconeogenesis.</text>
</comment>
<proteinExistence type="inferred from homology"/>
<evidence type="ECO:0000313" key="5">
    <source>
        <dbReference type="EMBL" id="MBO1264683.1"/>
    </source>
</evidence>
<reference evidence="5" key="1">
    <citation type="submission" date="2021-03" db="EMBL/GenBank/DDBJ databases">
        <title>Proteiniclasticum marinus sp. nov., isolated from tidal flat sediment.</title>
        <authorList>
            <person name="Namirimu T."/>
            <person name="Yang J.-A."/>
            <person name="Yang S.-H."/>
            <person name="Kim Y.-J."/>
            <person name="Kwon K.K."/>
        </authorList>
    </citation>
    <scope>NUCLEOTIDE SEQUENCE</scope>
    <source>
        <strain evidence="5">SCR006</strain>
    </source>
</reference>
<evidence type="ECO:0000256" key="4">
    <source>
        <dbReference type="HAMAP-Rule" id="MF_01854"/>
    </source>
</evidence>
<dbReference type="Proteomes" id="UP000664218">
    <property type="component" value="Unassembled WGS sequence"/>
</dbReference>
<dbReference type="InterPro" id="IPR029052">
    <property type="entry name" value="Metallo-depent_PP-like"/>
</dbReference>
<keyword evidence="2 4" id="KW-0464">Manganese</keyword>
<dbReference type="EC" id="3.1.3.11" evidence="4"/>
<dbReference type="PIRSF" id="PIRSF000906">
    <property type="entry name" value="FBPtase_Bacill"/>
    <property type="match status" value="1"/>
</dbReference>
<dbReference type="HAMAP" id="MF_01854">
    <property type="entry name" value="FBPase_class3"/>
    <property type="match status" value="1"/>
</dbReference>
<accession>A0A939HCB3</accession>